<gene>
    <name evidence="2" type="ORF">ikelab_21020</name>
</gene>
<dbReference type="RefSeq" id="WP_176490762.1">
    <property type="nucleotide sequence ID" value="NZ_BLXU01000018.1"/>
</dbReference>
<feature type="domain" description="YqbQ/XkdQ" evidence="1">
    <location>
        <begin position="29"/>
        <end position="329"/>
    </location>
</feature>
<reference evidence="2 3" key="1">
    <citation type="submission" date="2020-06" db="EMBL/GenBank/DDBJ databases">
        <title>Draft genome sequence of Lactic acid bacteria from Okinawan-style tofu.</title>
        <authorList>
            <person name="Takara I."/>
            <person name="Ikematsu S."/>
        </authorList>
    </citation>
    <scope>NUCLEOTIDE SEQUENCE [LARGE SCALE GENOMIC DNA]</scope>
    <source>
        <strain evidence="3">lg38</strain>
    </source>
</reference>
<comment type="caution">
    <text evidence="2">The sequence shown here is derived from an EMBL/GenBank/DDBJ whole genome shotgun (WGS) entry which is preliminary data.</text>
</comment>
<accession>A0A6L2ZZ30</accession>
<proteinExistence type="predicted"/>
<dbReference type="Proteomes" id="UP000504756">
    <property type="component" value="Unassembled WGS sequence"/>
</dbReference>
<dbReference type="EMBL" id="BLXU01000018">
    <property type="protein sequence ID" value="GFO52827.1"/>
    <property type="molecule type" value="Genomic_DNA"/>
</dbReference>
<sequence length="333" mass="38093">MTITKFTLTHVASNPAIIWDVAELVKGSIKWETDIEFAAGGLSFSIYVGNNDYSRGFHPSNGDIVDFHWDNKKVFYGRVFKVSTDEKEIFQVTAYDNLRYLKGEDALVFPVSTARQRFERIMKICQLPYKVVSDTTYKVKAEVCDGDTYFNMMKKAIEDIKKATGNEYFLRTNYNVVEFAQTTATRTKLLIDENSTMTSWSFDFSADELYNVVKVVKTDSESKSFTSSTAAWQDSIHRYGRLSKVEKAETDMNQAQMDAKANQLLRELSNETNELTLEAIGTLNVRAGNRFFFSINSNFLKDLIKNEHEVLAKSVTHVFDEASWTMQIKARLL</sequence>
<evidence type="ECO:0000313" key="3">
    <source>
        <dbReference type="Proteomes" id="UP000504756"/>
    </source>
</evidence>
<evidence type="ECO:0000313" key="2">
    <source>
        <dbReference type="EMBL" id="GFO52827.1"/>
    </source>
</evidence>
<organism evidence="2 3">
    <name type="scientific">Lactococcus garvieae</name>
    <dbReference type="NCBI Taxonomy" id="1363"/>
    <lineage>
        <taxon>Bacteria</taxon>
        <taxon>Bacillati</taxon>
        <taxon>Bacillota</taxon>
        <taxon>Bacilli</taxon>
        <taxon>Lactobacillales</taxon>
        <taxon>Streptococcaceae</taxon>
        <taxon>Lactococcus</taxon>
    </lineage>
</organism>
<protein>
    <recommendedName>
        <fullName evidence="1">YqbQ/XkdQ domain-containing protein</fullName>
    </recommendedName>
</protein>
<dbReference type="InterPro" id="IPR056937">
    <property type="entry name" value="YqbQ/XkdQ"/>
</dbReference>
<name>A0A6L2ZZ30_9LACT</name>
<evidence type="ECO:0000259" key="1">
    <source>
        <dbReference type="Pfam" id="PF24032"/>
    </source>
</evidence>
<dbReference type="AlphaFoldDB" id="A0A6L2ZZ30"/>
<dbReference type="Pfam" id="PF24032">
    <property type="entry name" value="YQBQ"/>
    <property type="match status" value="1"/>
</dbReference>